<protein>
    <submittedName>
        <fullName evidence="1">Uncharacterized protein</fullName>
    </submittedName>
</protein>
<dbReference type="AlphaFoldDB" id="A0A381RNQ5"/>
<evidence type="ECO:0000313" key="1">
    <source>
        <dbReference type="EMBL" id="SUZ93502.1"/>
    </source>
</evidence>
<name>A0A381RNQ5_9ZZZZ</name>
<sequence>VPGTKKYGPANAIFYEYYQQSD</sequence>
<dbReference type="EMBL" id="UINC01002152">
    <property type="protein sequence ID" value="SUZ93502.1"/>
    <property type="molecule type" value="Genomic_DNA"/>
</dbReference>
<gene>
    <name evidence="1" type="ORF">METZ01_LOCUS46356</name>
</gene>
<accession>A0A381RNQ5</accession>
<reference evidence="1" key="1">
    <citation type="submission" date="2018-05" db="EMBL/GenBank/DDBJ databases">
        <authorList>
            <person name="Lanie J.A."/>
            <person name="Ng W.-L."/>
            <person name="Kazmierczak K.M."/>
            <person name="Andrzejewski T.M."/>
            <person name="Davidsen T.M."/>
            <person name="Wayne K.J."/>
            <person name="Tettelin H."/>
            <person name="Glass J.I."/>
            <person name="Rusch D."/>
            <person name="Podicherti R."/>
            <person name="Tsui H.-C.T."/>
            <person name="Winkler M.E."/>
        </authorList>
    </citation>
    <scope>NUCLEOTIDE SEQUENCE</scope>
</reference>
<proteinExistence type="predicted"/>
<feature type="non-terminal residue" evidence="1">
    <location>
        <position position="1"/>
    </location>
</feature>
<organism evidence="1">
    <name type="scientific">marine metagenome</name>
    <dbReference type="NCBI Taxonomy" id="408172"/>
    <lineage>
        <taxon>unclassified sequences</taxon>
        <taxon>metagenomes</taxon>
        <taxon>ecological metagenomes</taxon>
    </lineage>
</organism>